<dbReference type="GO" id="GO:0005634">
    <property type="term" value="C:nucleus"/>
    <property type="evidence" value="ECO:0007669"/>
    <property type="project" value="UniProtKB-UniRule"/>
</dbReference>
<feature type="compositionally biased region" description="Basic residues" evidence="3">
    <location>
        <begin position="86"/>
        <end position="97"/>
    </location>
</feature>
<dbReference type="InterPro" id="IPR050342">
    <property type="entry name" value="HMGB"/>
</dbReference>
<feature type="DNA-binding region" description="HMG box" evidence="2">
    <location>
        <begin position="14"/>
        <end position="82"/>
    </location>
</feature>
<protein>
    <recommendedName>
        <fullName evidence="4">HMG box domain-containing protein</fullName>
    </recommendedName>
</protein>
<evidence type="ECO:0000259" key="4">
    <source>
        <dbReference type="PROSITE" id="PS50118"/>
    </source>
</evidence>
<evidence type="ECO:0000313" key="6">
    <source>
        <dbReference type="Proteomes" id="UP000187209"/>
    </source>
</evidence>
<evidence type="ECO:0000256" key="1">
    <source>
        <dbReference type="ARBA" id="ARBA00023125"/>
    </source>
</evidence>
<feature type="domain" description="HMG box" evidence="4">
    <location>
        <begin position="14"/>
        <end position="82"/>
    </location>
</feature>
<proteinExistence type="predicted"/>
<feature type="region of interest" description="Disordered" evidence="3">
    <location>
        <begin position="77"/>
        <end position="110"/>
    </location>
</feature>
<dbReference type="PANTHER" id="PTHR48112">
    <property type="entry name" value="HIGH MOBILITY GROUP PROTEIN DSP1"/>
    <property type="match status" value="1"/>
</dbReference>
<keyword evidence="6" id="KW-1185">Reference proteome</keyword>
<dbReference type="SUPFAM" id="SSF47095">
    <property type="entry name" value="HMG-box"/>
    <property type="match status" value="1"/>
</dbReference>
<dbReference type="Pfam" id="PF00505">
    <property type="entry name" value="HMG_box"/>
    <property type="match status" value="1"/>
</dbReference>
<keyword evidence="1 2" id="KW-0238">DNA-binding</keyword>
<comment type="caution">
    <text evidence="5">The sequence shown here is derived from an EMBL/GenBank/DDBJ whole genome shotgun (WGS) entry which is preliminary data.</text>
</comment>
<accession>A0A1R2BEU1</accession>
<evidence type="ECO:0000256" key="3">
    <source>
        <dbReference type="SAM" id="MobiDB-lite"/>
    </source>
</evidence>
<reference evidence="5 6" key="1">
    <citation type="submission" date="2016-11" db="EMBL/GenBank/DDBJ databases">
        <title>The macronuclear genome of Stentor coeruleus: a giant cell with tiny introns.</title>
        <authorList>
            <person name="Slabodnick M."/>
            <person name="Ruby J.G."/>
            <person name="Reiff S.B."/>
            <person name="Swart E.C."/>
            <person name="Gosai S."/>
            <person name="Prabakaran S."/>
            <person name="Witkowska E."/>
            <person name="Larue G.E."/>
            <person name="Fisher S."/>
            <person name="Freeman R.M."/>
            <person name="Gunawardena J."/>
            <person name="Chu W."/>
            <person name="Stover N.A."/>
            <person name="Gregory B.D."/>
            <person name="Nowacki M."/>
            <person name="Derisi J."/>
            <person name="Roy S.W."/>
            <person name="Marshall W.F."/>
            <person name="Sood P."/>
        </authorList>
    </citation>
    <scope>NUCLEOTIDE SEQUENCE [LARGE SCALE GENOMIC DNA]</scope>
    <source>
        <strain evidence="5">WM001</strain>
    </source>
</reference>
<dbReference type="EMBL" id="MPUH01000699">
    <property type="protein sequence ID" value="OMJ75286.1"/>
    <property type="molecule type" value="Genomic_DNA"/>
</dbReference>
<dbReference type="InterPro" id="IPR036910">
    <property type="entry name" value="HMG_box_dom_sf"/>
</dbReference>
<gene>
    <name evidence="5" type="ORF">SteCoe_25602</name>
</gene>
<dbReference type="SMART" id="SM00398">
    <property type="entry name" value="HMG"/>
    <property type="match status" value="1"/>
</dbReference>
<dbReference type="GO" id="GO:0003677">
    <property type="term" value="F:DNA binding"/>
    <property type="evidence" value="ECO:0007669"/>
    <property type="project" value="UniProtKB-UniRule"/>
</dbReference>
<dbReference type="Gene3D" id="1.10.30.10">
    <property type="entry name" value="High mobility group box domain"/>
    <property type="match status" value="1"/>
</dbReference>
<dbReference type="Proteomes" id="UP000187209">
    <property type="component" value="Unassembled WGS sequence"/>
</dbReference>
<evidence type="ECO:0000313" key="5">
    <source>
        <dbReference type="EMBL" id="OMJ75286.1"/>
    </source>
</evidence>
<dbReference type="PROSITE" id="PS50118">
    <property type="entry name" value="HMG_BOX_2"/>
    <property type="match status" value="1"/>
</dbReference>
<dbReference type="OrthoDB" id="1919336at2759"/>
<evidence type="ECO:0000256" key="2">
    <source>
        <dbReference type="PROSITE-ProRule" id="PRU00267"/>
    </source>
</evidence>
<dbReference type="InterPro" id="IPR009071">
    <property type="entry name" value="HMG_box_dom"/>
</dbReference>
<name>A0A1R2BEU1_9CILI</name>
<keyword evidence="2" id="KW-0539">Nucleus</keyword>
<sequence length="110" mass="12752">MPGDNSEEQKQDKSKKPPSAYLLYTKVAREEIKAKTPDISNKDIMKKCGEQWKALSENEKKTYKDQYKVLKDEYAQEHKNDEVNKSNRKAPKVKKIVASKSPNNKKPLKK</sequence>
<feature type="compositionally biased region" description="Low complexity" evidence="3">
    <location>
        <begin position="99"/>
        <end position="110"/>
    </location>
</feature>
<dbReference type="CDD" id="cd00084">
    <property type="entry name" value="HMG-box_SF"/>
    <property type="match status" value="1"/>
</dbReference>
<dbReference type="AlphaFoldDB" id="A0A1R2BEU1"/>
<organism evidence="5 6">
    <name type="scientific">Stentor coeruleus</name>
    <dbReference type="NCBI Taxonomy" id="5963"/>
    <lineage>
        <taxon>Eukaryota</taxon>
        <taxon>Sar</taxon>
        <taxon>Alveolata</taxon>
        <taxon>Ciliophora</taxon>
        <taxon>Postciliodesmatophora</taxon>
        <taxon>Heterotrichea</taxon>
        <taxon>Heterotrichida</taxon>
        <taxon>Stentoridae</taxon>
        <taxon>Stentor</taxon>
    </lineage>
</organism>